<comment type="caution">
    <text evidence="3">The sequence shown here is derived from an EMBL/GenBank/DDBJ whole genome shotgun (WGS) entry which is preliminary data.</text>
</comment>
<dbReference type="Proteomes" id="UP001156102">
    <property type="component" value="Unassembled WGS sequence"/>
</dbReference>
<gene>
    <name evidence="3" type="ORF">NK662_05875</name>
</gene>
<keyword evidence="2" id="KW-0732">Signal</keyword>
<evidence type="ECO:0000256" key="1">
    <source>
        <dbReference type="SAM" id="Phobius"/>
    </source>
</evidence>
<keyword evidence="1" id="KW-0472">Membrane</keyword>
<dbReference type="AlphaFoldDB" id="A0AA42BNU1"/>
<protein>
    <submittedName>
        <fullName evidence="3">Copper amine oxidase</fullName>
    </submittedName>
</protein>
<evidence type="ECO:0000256" key="2">
    <source>
        <dbReference type="SAM" id="SignalP"/>
    </source>
</evidence>
<keyword evidence="4" id="KW-1185">Reference proteome</keyword>
<dbReference type="RefSeq" id="WP_254757967.1">
    <property type="nucleotide sequence ID" value="NZ_JANCLT010000002.1"/>
</dbReference>
<feature type="chain" id="PRO_5041470247" evidence="2">
    <location>
        <begin position="27"/>
        <end position="447"/>
    </location>
</feature>
<accession>A0AA42BNU1</accession>
<keyword evidence="1" id="KW-0812">Transmembrane</keyword>
<name>A0AA42BNU1_9BACI</name>
<feature type="transmembrane region" description="Helical" evidence="1">
    <location>
        <begin position="422"/>
        <end position="441"/>
    </location>
</feature>
<proteinExistence type="predicted"/>
<organism evidence="3 4">
    <name type="scientific">Ectobacillus ponti</name>
    <dbReference type="NCBI Taxonomy" id="2961894"/>
    <lineage>
        <taxon>Bacteria</taxon>
        <taxon>Bacillati</taxon>
        <taxon>Bacillota</taxon>
        <taxon>Bacilli</taxon>
        <taxon>Bacillales</taxon>
        <taxon>Bacillaceae</taxon>
        <taxon>Ectobacillus</taxon>
    </lineage>
</organism>
<evidence type="ECO:0000313" key="4">
    <source>
        <dbReference type="Proteomes" id="UP001156102"/>
    </source>
</evidence>
<evidence type="ECO:0000313" key="3">
    <source>
        <dbReference type="EMBL" id="MCP8968067.1"/>
    </source>
</evidence>
<reference evidence="3" key="1">
    <citation type="submission" date="2022-07" db="EMBL/GenBank/DDBJ databases">
        <authorList>
            <person name="Li W.-J."/>
            <person name="Deng Q.-Q."/>
        </authorList>
    </citation>
    <scope>NUCLEOTIDE SEQUENCE</scope>
    <source>
        <strain evidence="3">SYSU M60031</strain>
    </source>
</reference>
<sequence>MNLKKSFFVLPLSLSLLIPAAGSVSAHGNEVHTAQSVTVKSPAADLRATLDSILSEHAYLAIITMQKGADGAKDFEASAKALMQNTEDLSNAVASVYGKEAGMQFKEIWASHIGYFVDYVKATGAKDEAAKKKALAELDAYRVKQADFLDQATGGRLKSAQLQEDLNMHVKELLSAFDSYVAGDYSTAYKSVRESIDHMYHVGKGLSWAITEQFPDTFSSTKVDTPASDLRENLNHLLSEHAGFAVLAMQKGISGAKDFEAAAGALSQNTDDLAKAIGSVYGDEAAAQFKTIWSSHIGYFVDYVKATAGKDEAAKQKAIGELDAYRAKQAKFLETATEGRLKASDLEAGLKVHVDDLLLAFNSYVKGDYNTTYPTVHTAYTHMFMVGEGLSGAIVNQFPAKFQGSMPAAMPKTGLPAPQSNVAAGSLLALALTSILAALMVRRSKAN</sequence>
<keyword evidence="1" id="KW-1133">Transmembrane helix</keyword>
<dbReference type="EMBL" id="JANCLT010000002">
    <property type="protein sequence ID" value="MCP8968067.1"/>
    <property type="molecule type" value="Genomic_DNA"/>
</dbReference>
<feature type="signal peptide" evidence="2">
    <location>
        <begin position="1"/>
        <end position="26"/>
    </location>
</feature>